<keyword evidence="1" id="KW-0256">Endoplasmic reticulum</keyword>
<name>A0AAD5MWR7_PARTN</name>
<comment type="subunit">
    <text evidence="1">Component of the oligosaccharyltransferase (OST) complex.</text>
</comment>
<comment type="similarity">
    <text evidence="1">Belongs to the SWP1 family.</text>
</comment>
<dbReference type="EMBL" id="JAHQIW010004886">
    <property type="protein sequence ID" value="KAJ1364208.1"/>
    <property type="molecule type" value="Genomic_DNA"/>
</dbReference>
<protein>
    <recommendedName>
        <fullName evidence="1">Dolichyl-diphosphooligosaccharide--protein glycosyltransferase subunit 2</fullName>
    </recommendedName>
    <alternativeName>
        <fullName evidence="1">Ribophorin-2</fullName>
    </alternativeName>
</protein>
<dbReference type="GO" id="GO:0006487">
    <property type="term" value="P:protein N-linked glycosylation"/>
    <property type="evidence" value="ECO:0007669"/>
    <property type="project" value="UniProtKB-UniRule"/>
</dbReference>
<evidence type="ECO:0000259" key="2">
    <source>
        <dbReference type="Pfam" id="PF05817"/>
    </source>
</evidence>
<sequence>MFQPFKDSESHFTAYRATSNLTQDLCEISKKADLAVPETLYHASALSSDLPNCTINRITEAQVTIENVLVHSNPNGEKITQALRSADRLGLKVNKAAFDKLLETSMKADDSPNK</sequence>
<organism evidence="3 5">
    <name type="scientific">Parelaphostrongylus tenuis</name>
    <name type="common">Meningeal worm</name>
    <dbReference type="NCBI Taxonomy" id="148309"/>
    <lineage>
        <taxon>Eukaryota</taxon>
        <taxon>Metazoa</taxon>
        <taxon>Ecdysozoa</taxon>
        <taxon>Nematoda</taxon>
        <taxon>Chromadorea</taxon>
        <taxon>Rhabditida</taxon>
        <taxon>Rhabditina</taxon>
        <taxon>Rhabditomorpha</taxon>
        <taxon>Strongyloidea</taxon>
        <taxon>Metastrongylidae</taxon>
        <taxon>Parelaphostrongylus</taxon>
    </lineage>
</organism>
<comment type="caution">
    <text evidence="3">The sequence shown here is derived from an EMBL/GenBank/DDBJ whole genome shotgun (WGS) entry which is preliminary data.</text>
</comment>
<dbReference type="GO" id="GO:0008250">
    <property type="term" value="C:oligosaccharyltransferase complex"/>
    <property type="evidence" value="ECO:0007669"/>
    <property type="project" value="UniProtKB-UniRule"/>
</dbReference>
<comment type="subcellular location">
    <subcellularLocation>
        <location evidence="1">Endoplasmic reticulum membrane</location>
        <topology evidence="1">Multi-pass membrane protein</topology>
    </subcellularLocation>
</comment>
<comment type="pathway">
    <text evidence="1">Protein modification; protein glycosylation.</text>
</comment>
<dbReference type="AlphaFoldDB" id="A0AAD5MWR7"/>
<gene>
    <name evidence="3" type="ORF">KIN20_024239</name>
    <name evidence="4" type="ORF">KIN20_024243</name>
</gene>
<evidence type="ECO:0000313" key="3">
    <source>
        <dbReference type="EMBL" id="KAJ1364208.1"/>
    </source>
</evidence>
<feature type="domain" description="Ribophorin II N-terminal" evidence="2">
    <location>
        <begin position="4"/>
        <end position="113"/>
    </location>
</feature>
<dbReference type="InterPro" id="IPR055373">
    <property type="entry name" value="Ribophorin_II_N"/>
</dbReference>
<reference evidence="3" key="1">
    <citation type="submission" date="2021-06" db="EMBL/GenBank/DDBJ databases">
        <title>Parelaphostrongylus tenuis whole genome reference sequence.</title>
        <authorList>
            <person name="Garwood T.J."/>
            <person name="Larsen P.A."/>
            <person name="Fountain-Jones N.M."/>
            <person name="Garbe J.R."/>
            <person name="Macchietto M.G."/>
            <person name="Kania S.A."/>
            <person name="Gerhold R.W."/>
            <person name="Richards J.E."/>
            <person name="Wolf T.M."/>
        </authorList>
    </citation>
    <scope>NUCLEOTIDE SEQUENCE</scope>
    <source>
        <strain evidence="3">MNPRO001-30</strain>
        <tissue evidence="3">Meninges</tissue>
    </source>
</reference>
<evidence type="ECO:0000313" key="5">
    <source>
        <dbReference type="Proteomes" id="UP001196413"/>
    </source>
</evidence>
<evidence type="ECO:0000313" key="4">
    <source>
        <dbReference type="EMBL" id="KAJ1364212.1"/>
    </source>
</evidence>
<comment type="function">
    <text evidence="1">Subunit of the oligosaccharyl transferase (OST) complex that catalyzes the initial transfer of a defined glycan (Glc(3)Man(9)GlcNAc(2) in eukaryotes) from the lipid carrier dolichol-pyrophosphate to an asparagine residue within an Asn-X-Ser/Thr consensus motif in nascent polypeptide chains, the first step in protein N-glycosylation. N-glycosylation occurs cotranslationally and the complex associates with the Sec61 complex at the channel-forming translocon complex that mediates protein translocation across the endoplasmic reticulum (ER). All subunits are required for a maximal enzyme activity.</text>
</comment>
<dbReference type="Pfam" id="PF05817">
    <property type="entry name" value="Ribophorin_II"/>
    <property type="match status" value="1"/>
</dbReference>
<proteinExistence type="inferred from homology"/>
<accession>A0AAD5MWR7</accession>
<evidence type="ECO:0000256" key="1">
    <source>
        <dbReference type="RuleBase" id="RU366029"/>
    </source>
</evidence>
<dbReference type="Proteomes" id="UP001196413">
    <property type="component" value="Unassembled WGS sequence"/>
</dbReference>
<dbReference type="EMBL" id="JAHQIW010004887">
    <property type="protein sequence ID" value="KAJ1364212.1"/>
    <property type="molecule type" value="Genomic_DNA"/>
</dbReference>
<keyword evidence="5" id="KW-1185">Reference proteome</keyword>